<evidence type="ECO:0000313" key="9">
    <source>
        <dbReference type="Proteomes" id="UP000192418"/>
    </source>
</evidence>
<dbReference type="Pfam" id="PF02518">
    <property type="entry name" value="HATPase_c"/>
    <property type="match status" value="1"/>
</dbReference>
<dbReference type="Pfam" id="PF00512">
    <property type="entry name" value="HisKA"/>
    <property type="match status" value="1"/>
</dbReference>
<dbReference type="SMART" id="SM00448">
    <property type="entry name" value="REC"/>
    <property type="match status" value="1"/>
</dbReference>
<accession>A0A1W2EDA9</accession>
<dbReference type="SUPFAM" id="SSF52172">
    <property type="entry name" value="CheY-like"/>
    <property type="match status" value="1"/>
</dbReference>
<dbReference type="PRINTS" id="PR00344">
    <property type="entry name" value="BCTRLSENSOR"/>
</dbReference>
<dbReference type="SMART" id="SM00387">
    <property type="entry name" value="HATPase_c"/>
    <property type="match status" value="1"/>
</dbReference>
<evidence type="ECO:0000256" key="1">
    <source>
        <dbReference type="ARBA" id="ARBA00000085"/>
    </source>
</evidence>
<dbReference type="Gene3D" id="3.30.565.10">
    <property type="entry name" value="Histidine kinase-like ATPase, C-terminal domain"/>
    <property type="match status" value="1"/>
</dbReference>
<evidence type="ECO:0000259" key="7">
    <source>
        <dbReference type="PROSITE" id="PS50110"/>
    </source>
</evidence>
<keyword evidence="5" id="KW-0812">Transmembrane</keyword>
<evidence type="ECO:0000313" key="8">
    <source>
        <dbReference type="EMBL" id="SMD07699.1"/>
    </source>
</evidence>
<dbReference type="InterPro" id="IPR035965">
    <property type="entry name" value="PAS-like_dom_sf"/>
</dbReference>
<dbReference type="InterPro" id="IPR003661">
    <property type="entry name" value="HisK_dim/P_dom"/>
</dbReference>
<dbReference type="PANTHER" id="PTHR43065">
    <property type="entry name" value="SENSOR HISTIDINE KINASE"/>
    <property type="match status" value="1"/>
</dbReference>
<dbReference type="PROSITE" id="PS50109">
    <property type="entry name" value="HIS_KIN"/>
    <property type="match status" value="1"/>
</dbReference>
<dbReference type="PANTHER" id="PTHR43065:SF42">
    <property type="entry name" value="TWO-COMPONENT SENSOR PPRA"/>
    <property type="match status" value="1"/>
</dbReference>
<dbReference type="InterPro" id="IPR003594">
    <property type="entry name" value="HATPase_dom"/>
</dbReference>
<protein>
    <recommendedName>
        <fullName evidence="2">histidine kinase</fullName>
        <ecNumber evidence="2">2.7.13.3</ecNumber>
    </recommendedName>
</protein>
<dbReference type="InterPro" id="IPR036890">
    <property type="entry name" value="HATPase_C_sf"/>
</dbReference>
<feature type="transmembrane region" description="Helical" evidence="5">
    <location>
        <begin position="292"/>
        <end position="314"/>
    </location>
</feature>
<dbReference type="Gene3D" id="3.30.450.20">
    <property type="entry name" value="PAS domain"/>
    <property type="match status" value="2"/>
</dbReference>
<dbReference type="EMBL" id="FWXY01000029">
    <property type="protein sequence ID" value="SMD07699.1"/>
    <property type="molecule type" value="Genomic_DNA"/>
</dbReference>
<dbReference type="InterPro" id="IPR001789">
    <property type="entry name" value="Sig_transdc_resp-reg_receiver"/>
</dbReference>
<gene>
    <name evidence="8" type="ORF">SAMN02746065_12923</name>
</gene>
<name>A0A1W2EDA9_9BACT</name>
<dbReference type="InterPro" id="IPR005467">
    <property type="entry name" value="His_kinase_dom"/>
</dbReference>
<sequence>MKSKRQNDPEKLFREEHFILLTGGIFLALIWIFSFLFISSSYKNEIKSTQKQIQNLSRVLGGSLDSSFANTEKVIKRLSNNFARNWNRYLFERYQAVNRLSAAVEGLPQLEKIVVLDNMGTVIFTNYTSRPLSKKYSRLPSFPLSVGPDKKQLLCFDILPGQKPDMDQEGWIRYPIALPGGMVVGSVAARLSAQHYNTVLAGAGNTPGIEIFLHTVTGHLFAGVRRTSTPVVPVDSNALTMGEDSFGTFLAYLKNNGDREKIFHQREISPTCLKLTVWMPVGSALKCWKENLFHHGSIFVLLNLLLFLAFGRLWRATKQQRMDKQRLFLSEKRFRGLFHNSIEGIAIYKAVDKGNDFVFIDINPAGEKISSVSVPEVMGRRITAVFPGVREMGLLEALQRVYRTGNHELLPAMHYEDDTRSQWMKNTVYSLSQTEVVVTFTDETELHRVEAQRHRLESQLRQSQRMEAVGTLAGGIAHDFNNILSSVLGYTELALYDVSQGDGPMENYLTEIQTAGNRARDLVRQILTFARQTDEDIGPLRPARVVKEVLKLLRSSVPTTIEIRHTVDDTAMILADSTQIYQVIMNLCTNATHAMDIRGGVLTVEVSQHRKDDIEELNGVPIDTDNIVRLMVGDTGVGMSPDVQTAVFEPYFTTKKPGEGTGLGLAVVHGIVKKHGGHIHVESKENVGSRFYLFFPEKIEAVPENPSPAFSIPGGTERILLVDDEPAILSVNRELLMKRGYSVKTSPCPDQALGFFKSAPHSFDLVITDMTMPGMTGDILARKMIEIRQDIPIILCTGYSNKITRERAQKLGIKGFVHKPVGNLRLARIIRTVLDGDSPI</sequence>
<dbReference type="Pfam" id="PF00072">
    <property type="entry name" value="Response_reg"/>
    <property type="match status" value="1"/>
</dbReference>
<dbReference type="Proteomes" id="UP000192418">
    <property type="component" value="Unassembled WGS sequence"/>
</dbReference>
<dbReference type="EC" id="2.7.13.3" evidence="2"/>
<dbReference type="AlphaFoldDB" id="A0A1W2EDA9"/>
<reference evidence="8 9" key="1">
    <citation type="submission" date="2017-04" db="EMBL/GenBank/DDBJ databases">
        <authorList>
            <person name="Afonso C.L."/>
            <person name="Miller P.J."/>
            <person name="Scott M.A."/>
            <person name="Spackman E."/>
            <person name="Goraichik I."/>
            <person name="Dimitrov K.M."/>
            <person name="Suarez D.L."/>
            <person name="Swayne D.E."/>
        </authorList>
    </citation>
    <scope>NUCLEOTIDE SEQUENCE [LARGE SCALE GENOMIC DNA]</scope>
    <source>
        <strain evidence="8 9">DSM 3385</strain>
    </source>
</reference>
<keyword evidence="3 4" id="KW-0597">Phosphoprotein</keyword>
<dbReference type="Gene3D" id="3.40.50.2300">
    <property type="match status" value="1"/>
</dbReference>
<dbReference type="InterPro" id="IPR036097">
    <property type="entry name" value="HisK_dim/P_sf"/>
</dbReference>
<dbReference type="Gene3D" id="1.10.287.130">
    <property type="match status" value="1"/>
</dbReference>
<dbReference type="InterPro" id="IPR011006">
    <property type="entry name" value="CheY-like_superfamily"/>
</dbReference>
<proteinExistence type="predicted"/>
<evidence type="ECO:0000256" key="4">
    <source>
        <dbReference type="PROSITE-ProRule" id="PRU00169"/>
    </source>
</evidence>
<dbReference type="CDD" id="cd00156">
    <property type="entry name" value="REC"/>
    <property type="match status" value="1"/>
</dbReference>
<evidence type="ECO:0000256" key="3">
    <source>
        <dbReference type="ARBA" id="ARBA00022553"/>
    </source>
</evidence>
<dbReference type="SUPFAM" id="SSF55874">
    <property type="entry name" value="ATPase domain of HSP90 chaperone/DNA topoisomerase II/histidine kinase"/>
    <property type="match status" value="1"/>
</dbReference>
<keyword evidence="8" id="KW-0808">Transferase</keyword>
<dbReference type="OrthoDB" id="9813024at2"/>
<evidence type="ECO:0000256" key="2">
    <source>
        <dbReference type="ARBA" id="ARBA00012438"/>
    </source>
</evidence>
<keyword evidence="9" id="KW-1185">Reference proteome</keyword>
<evidence type="ECO:0000259" key="6">
    <source>
        <dbReference type="PROSITE" id="PS50109"/>
    </source>
</evidence>
<keyword evidence="5" id="KW-1133">Transmembrane helix</keyword>
<dbReference type="SUPFAM" id="SSF47384">
    <property type="entry name" value="Homodimeric domain of signal transducing histidine kinase"/>
    <property type="match status" value="1"/>
</dbReference>
<dbReference type="RefSeq" id="WP_084071466.1">
    <property type="nucleotide sequence ID" value="NZ_FWXY01000029.1"/>
</dbReference>
<keyword evidence="5" id="KW-0472">Membrane</keyword>
<dbReference type="SUPFAM" id="SSF55785">
    <property type="entry name" value="PYP-like sensor domain (PAS domain)"/>
    <property type="match status" value="1"/>
</dbReference>
<feature type="modified residue" description="4-aspartylphosphate" evidence="4">
    <location>
        <position position="769"/>
    </location>
</feature>
<evidence type="ECO:0000256" key="5">
    <source>
        <dbReference type="SAM" id="Phobius"/>
    </source>
</evidence>
<dbReference type="PROSITE" id="PS50110">
    <property type="entry name" value="RESPONSE_REGULATORY"/>
    <property type="match status" value="1"/>
</dbReference>
<feature type="transmembrane region" description="Helical" evidence="5">
    <location>
        <begin position="20"/>
        <end position="42"/>
    </location>
</feature>
<dbReference type="SMART" id="SM00388">
    <property type="entry name" value="HisKA"/>
    <property type="match status" value="1"/>
</dbReference>
<dbReference type="STRING" id="1121400.SAMN02746065_12923"/>
<feature type="domain" description="Histidine kinase" evidence="6">
    <location>
        <begin position="475"/>
        <end position="699"/>
    </location>
</feature>
<comment type="catalytic activity">
    <reaction evidence="1">
        <text>ATP + protein L-histidine = ADP + protein N-phospho-L-histidine.</text>
        <dbReference type="EC" id="2.7.13.3"/>
    </reaction>
</comment>
<feature type="domain" description="Response regulatory" evidence="7">
    <location>
        <begin position="718"/>
        <end position="834"/>
    </location>
</feature>
<dbReference type="GO" id="GO:0000155">
    <property type="term" value="F:phosphorelay sensor kinase activity"/>
    <property type="evidence" value="ECO:0007669"/>
    <property type="project" value="InterPro"/>
</dbReference>
<organism evidence="8 9">
    <name type="scientific">Desulfocicer vacuolatum DSM 3385</name>
    <dbReference type="NCBI Taxonomy" id="1121400"/>
    <lineage>
        <taxon>Bacteria</taxon>
        <taxon>Pseudomonadati</taxon>
        <taxon>Thermodesulfobacteriota</taxon>
        <taxon>Desulfobacteria</taxon>
        <taxon>Desulfobacterales</taxon>
        <taxon>Desulfobacteraceae</taxon>
        <taxon>Desulfocicer</taxon>
    </lineage>
</organism>
<dbReference type="InterPro" id="IPR004358">
    <property type="entry name" value="Sig_transdc_His_kin-like_C"/>
</dbReference>
<keyword evidence="8" id="KW-0418">Kinase</keyword>